<dbReference type="HOGENOM" id="CLU_054590_9_1_6"/>
<dbReference type="Proteomes" id="UP000006683">
    <property type="component" value="Chromosome"/>
</dbReference>
<accession>E1SPP0</accession>
<dbReference type="GeneID" id="67180731"/>
<gene>
    <name evidence="1" type="ordered locus">Fbal_0490</name>
</gene>
<evidence type="ECO:0008006" key="3">
    <source>
        <dbReference type="Google" id="ProtNLM"/>
    </source>
</evidence>
<proteinExistence type="predicted"/>
<dbReference type="RefSeq" id="WP_013344010.1">
    <property type="nucleotide sequence ID" value="NC_014541.1"/>
</dbReference>
<sequence length="183" mass="20442">MSTHWLITDIWGQHATLDPFLRRLEAIAPDWQVLDPYSGQRFAFEDETQAYQYFLHRCSKATYQQKLEAVLEQAQQPLTLLACSAGANALWPLLDGPLASKIRKAVLVYGSTIPEQPITPRCDTALLLCRGDNGVTGHQERLAQHSTLLLSDAPHGFLNPRAPGYHPDAAAEAEAWLQQQLTR</sequence>
<dbReference type="STRING" id="550540.Fbal_0490"/>
<dbReference type="eggNOG" id="COG0412">
    <property type="taxonomic scope" value="Bacteria"/>
</dbReference>
<reference evidence="1 2" key="1">
    <citation type="journal article" date="2010" name="Stand. Genomic Sci.">
        <title>Complete genome sequence of Ferrimonas balearica type strain (PAT).</title>
        <authorList>
            <person name="Nolan M."/>
            <person name="Sikorski J."/>
            <person name="Davenport K."/>
            <person name="Lucas S."/>
            <person name="Glavina Del Rio T."/>
            <person name="Tice H."/>
            <person name="Cheng J."/>
            <person name="Goodwin L."/>
            <person name="Pitluck S."/>
            <person name="Liolios K."/>
            <person name="Ivanova N."/>
            <person name="Mavromatis K."/>
            <person name="Ovchinnikova G."/>
            <person name="Pati A."/>
            <person name="Chen A."/>
            <person name="Palaniappan K."/>
            <person name="Land M."/>
            <person name="Hauser L."/>
            <person name="Chang Y."/>
            <person name="Jeffries C."/>
            <person name="Tapia R."/>
            <person name="Brettin T."/>
            <person name="Detter J."/>
            <person name="Han C."/>
            <person name="Yasawong M."/>
            <person name="Rohde M."/>
            <person name="Tindall B."/>
            <person name="Goker M."/>
            <person name="Woyke T."/>
            <person name="Bristow J."/>
            <person name="Eisen J."/>
            <person name="Markowitz V."/>
            <person name="Hugenholtz P."/>
            <person name="Kyrpides N."/>
            <person name="Klenk H."/>
            <person name="Lapidus A."/>
        </authorList>
    </citation>
    <scope>NUCLEOTIDE SEQUENCE [LARGE SCALE GENOMIC DNA]</scope>
    <source>
        <strain evidence="2">DSM 9799 / CCM 4581 / KCTC 23876 / PAT</strain>
    </source>
</reference>
<name>E1SPP0_FERBD</name>
<dbReference type="InterPro" id="IPR029058">
    <property type="entry name" value="AB_hydrolase_fold"/>
</dbReference>
<keyword evidence="2" id="KW-1185">Reference proteome</keyword>
<dbReference type="Gene3D" id="3.40.50.1820">
    <property type="entry name" value="alpha/beta hydrolase"/>
    <property type="match status" value="1"/>
</dbReference>
<organism evidence="1 2">
    <name type="scientific">Ferrimonas balearica (strain DSM 9799 / CCM 4581 / KCTC 23876 / PAT)</name>
    <dbReference type="NCBI Taxonomy" id="550540"/>
    <lineage>
        <taxon>Bacteria</taxon>
        <taxon>Pseudomonadati</taxon>
        <taxon>Pseudomonadota</taxon>
        <taxon>Gammaproteobacteria</taxon>
        <taxon>Alteromonadales</taxon>
        <taxon>Ferrimonadaceae</taxon>
        <taxon>Ferrimonas</taxon>
    </lineage>
</organism>
<dbReference type="KEGG" id="fbl:Fbal_0490"/>
<evidence type="ECO:0000313" key="2">
    <source>
        <dbReference type="Proteomes" id="UP000006683"/>
    </source>
</evidence>
<dbReference type="EMBL" id="CP002209">
    <property type="protein sequence ID" value="ADN74704.1"/>
    <property type="molecule type" value="Genomic_DNA"/>
</dbReference>
<protein>
    <recommendedName>
        <fullName evidence="3">Dienelactone hydrolase domain-containing protein</fullName>
    </recommendedName>
</protein>
<dbReference type="AlphaFoldDB" id="E1SPP0"/>
<dbReference type="OrthoDB" id="8478808at2"/>
<evidence type="ECO:0000313" key="1">
    <source>
        <dbReference type="EMBL" id="ADN74704.1"/>
    </source>
</evidence>
<dbReference type="SUPFAM" id="SSF53474">
    <property type="entry name" value="alpha/beta-Hydrolases"/>
    <property type="match status" value="1"/>
</dbReference>